<evidence type="ECO:0000313" key="4">
    <source>
        <dbReference type="Proteomes" id="UP000053240"/>
    </source>
</evidence>
<dbReference type="PROSITE" id="PS51465">
    <property type="entry name" value="KAZAL_2"/>
    <property type="match status" value="1"/>
</dbReference>
<dbReference type="Gene3D" id="3.30.60.30">
    <property type="match status" value="1"/>
</dbReference>
<reference evidence="3 4" key="1">
    <citation type="journal article" date="2015" name="Nat. Commun.">
        <title>Outbred genome sequencing and CRISPR/Cas9 gene editing in butterflies.</title>
        <authorList>
            <person name="Li X."/>
            <person name="Fan D."/>
            <person name="Zhang W."/>
            <person name="Liu G."/>
            <person name="Zhang L."/>
            <person name="Zhao L."/>
            <person name="Fang X."/>
            <person name="Chen L."/>
            <person name="Dong Y."/>
            <person name="Chen Y."/>
            <person name="Ding Y."/>
            <person name="Zhao R."/>
            <person name="Feng M."/>
            <person name="Zhu Y."/>
            <person name="Feng Y."/>
            <person name="Jiang X."/>
            <person name="Zhu D."/>
            <person name="Xiang H."/>
            <person name="Feng X."/>
            <person name="Li S."/>
            <person name="Wang J."/>
            <person name="Zhang G."/>
            <person name="Kronforst M.R."/>
            <person name="Wang W."/>
        </authorList>
    </citation>
    <scope>NUCLEOTIDE SEQUENCE [LARGE SCALE GENOMIC DNA]</scope>
    <source>
        <strain evidence="3">Ya'a_city_454_Pm</strain>
        <tissue evidence="3">Whole body</tissue>
    </source>
</reference>
<organism evidence="3 4">
    <name type="scientific">Papilio machaon</name>
    <name type="common">Old World swallowtail butterfly</name>
    <dbReference type="NCBI Taxonomy" id="76193"/>
    <lineage>
        <taxon>Eukaryota</taxon>
        <taxon>Metazoa</taxon>
        <taxon>Ecdysozoa</taxon>
        <taxon>Arthropoda</taxon>
        <taxon>Hexapoda</taxon>
        <taxon>Insecta</taxon>
        <taxon>Pterygota</taxon>
        <taxon>Neoptera</taxon>
        <taxon>Endopterygota</taxon>
        <taxon>Lepidoptera</taxon>
        <taxon>Glossata</taxon>
        <taxon>Ditrysia</taxon>
        <taxon>Papilionoidea</taxon>
        <taxon>Papilionidae</taxon>
        <taxon>Papilioninae</taxon>
        <taxon>Papilio</taxon>
    </lineage>
</organism>
<feature type="region of interest" description="Disordered" evidence="1">
    <location>
        <begin position="1"/>
        <end position="26"/>
    </location>
</feature>
<evidence type="ECO:0000313" key="3">
    <source>
        <dbReference type="EMBL" id="KPJ12506.1"/>
    </source>
</evidence>
<evidence type="ECO:0000259" key="2">
    <source>
        <dbReference type="PROSITE" id="PS51465"/>
    </source>
</evidence>
<dbReference type="Pfam" id="PF07648">
    <property type="entry name" value="Kazal_2"/>
    <property type="match status" value="1"/>
</dbReference>
<protein>
    <recommendedName>
        <fullName evidence="2">Kazal-like domain-containing protein</fullName>
    </recommendedName>
</protein>
<dbReference type="AlphaFoldDB" id="A0A0N1IF85"/>
<feature type="domain" description="Kazal-like" evidence="2">
    <location>
        <begin position="72"/>
        <end position="115"/>
    </location>
</feature>
<evidence type="ECO:0000256" key="1">
    <source>
        <dbReference type="SAM" id="MobiDB-lite"/>
    </source>
</evidence>
<name>A0A0N1IF85_PAPMA</name>
<proteinExistence type="predicted"/>
<dbReference type="SUPFAM" id="SSF100895">
    <property type="entry name" value="Kazal-type serine protease inhibitors"/>
    <property type="match status" value="1"/>
</dbReference>
<dbReference type="InParanoid" id="A0A0N1IF85"/>
<accession>A0A0N1IF85</accession>
<keyword evidence="4" id="KW-1185">Reference proteome</keyword>
<sequence length="115" mass="12254">MTASLQTPPTPRQDPIDMTMPEGATPPSLPLFQNSTCLDDCLRNITSLSLIFRRQYCADQCIQSKYTVLTTAVDGISCLSNCPSITQGTPVCGTDGVTYPSLDALECSQSCGVGK</sequence>
<gene>
    <name evidence="3" type="ORF">RR48_00900</name>
</gene>
<dbReference type="Proteomes" id="UP000053240">
    <property type="component" value="Unassembled WGS sequence"/>
</dbReference>
<dbReference type="InterPro" id="IPR036058">
    <property type="entry name" value="Kazal_dom_sf"/>
</dbReference>
<dbReference type="EMBL" id="KQ460765">
    <property type="protein sequence ID" value="KPJ12506.1"/>
    <property type="molecule type" value="Genomic_DNA"/>
</dbReference>
<dbReference type="InterPro" id="IPR002350">
    <property type="entry name" value="Kazal_dom"/>
</dbReference>